<comment type="caution">
    <text evidence="2">The sequence shown here is derived from an EMBL/GenBank/DDBJ whole genome shotgun (WGS) entry which is preliminary data.</text>
</comment>
<proteinExistence type="predicted"/>
<dbReference type="AlphaFoldDB" id="A0A5J4WVS8"/>
<evidence type="ECO:0000313" key="3">
    <source>
        <dbReference type="Proteomes" id="UP000324800"/>
    </source>
</evidence>
<reference evidence="2 3" key="1">
    <citation type="submission" date="2019-03" db="EMBL/GenBank/DDBJ databases">
        <title>Single cell metagenomics reveals metabolic interactions within the superorganism composed of flagellate Streblomastix strix and complex community of Bacteroidetes bacteria on its surface.</title>
        <authorList>
            <person name="Treitli S.C."/>
            <person name="Kolisko M."/>
            <person name="Husnik F."/>
            <person name="Keeling P."/>
            <person name="Hampl V."/>
        </authorList>
    </citation>
    <scope>NUCLEOTIDE SEQUENCE [LARGE SCALE GENOMIC DNA]</scope>
    <source>
        <strain evidence="2">ST1C</strain>
    </source>
</reference>
<dbReference type="Proteomes" id="UP000324800">
    <property type="component" value="Unassembled WGS sequence"/>
</dbReference>
<protein>
    <submittedName>
        <fullName evidence="2">Uncharacterized protein</fullName>
    </submittedName>
</protein>
<gene>
    <name evidence="2" type="ORF">EZS28_005394</name>
</gene>
<evidence type="ECO:0000313" key="2">
    <source>
        <dbReference type="EMBL" id="KAA6399071.1"/>
    </source>
</evidence>
<accession>A0A5J4WVS8</accession>
<evidence type="ECO:0000256" key="1">
    <source>
        <dbReference type="SAM" id="MobiDB-lite"/>
    </source>
</evidence>
<feature type="compositionally biased region" description="Acidic residues" evidence="1">
    <location>
        <begin position="57"/>
        <end position="74"/>
    </location>
</feature>
<name>A0A5J4WVS8_9EUKA</name>
<dbReference type="EMBL" id="SNRW01000825">
    <property type="protein sequence ID" value="KAA6399071.1"/>
    <property type="molecule type" value="Genomic_DNA"/>
</dbReference>
<organism evidence="2 3">
    <name type="scientific">Streblomastix strix</name>
    <dbReference type="NCBI Taxonomy" id="222440"/>
    <lineage>
        <taxon>Eukaryota</taxon>
        <taxon>Metamonada</taxon>
        <taxon>Preaxostyla</taxon>
        <taxon>Oxymonadida</taxon>
        <taxon>Streblomastigidae</taxon>
        <taxon>Streblomastix</taxon>
    </lineage>
</organism>
<feature type="region of interest" description="Disordered" evidence="1">
    <location>
        <begin position="41"/>
        <end position="79"/>
    </location>
</feature>
<feature type="compositionally biased region" description="Polar residues" evidence="1">
    <location>
        <begin position="41"/>
        <end position="56"/>
    </location>
</feature>
<sequence length="117" mass="14033">MCEDPYLRMFILRHTLWNAILHKHMAYKDFARLDAKRQGIITNKRNTPTGTNNNENLSDDEYEEDEDEDEDYEDASNVFPSISPSLPKWWLNHPVWKRLVEEIAKILHVRRIYTNPF</sequence>